<evidence type="ECO:0000256" key="1">
    <source>
        <dbReference type="ARBA" id="ARBA00022723"/>
    </source>
</evidence>
<evidence type="ECO:0000256" key="7">
    <source>
        <dbReference type="SAM" id="Coils"/>
    </source>
</evidence>
<dbReference type="Gene3D" id="4.10.240.10">
    <property type="entry name" value="Zn(2)-C6 fungal-type DNA-binding domain"/>
    <property type="match status" value="1"/>
</dbReference>
<dbReference type="PROSITE" id="PS00463">
    <property type="entry name" value="ZN2_CY6_FUNGAL_1"/>
    <property type="match status" value="1"/>
</dbReference>
<dbReference type="PROSITE" id="PS50048">
    <property type="entry name" value="ZN2_CY6_FUNGAL_2"/>
    <property type="match status" value="1"/>
</dbReference>
<dbReference type="GO" id="GO:0005634">
    <property type="term" value="C:nucleus"/>
    <property type="evidence" value="ECO:0007669"/>
    <property type="project" value="TreeGrafter"/>
</dbReference>
<dbReference type="InterPro" id="IPR036864">
    <property type="entry name" value="Zn2-C6_fun-type_DNA-bd_sf"/>
</dbReference>
<dbReference type="PANTHER" id="PTHR31668">
    <property type="entry name" value="GLUCOSE TRANSPORT TRANSCRIPTION REGULATOR RGT1-RELATED-RELATED"/>
    <property type="match status" value="1"/>
</dbReference>
<proteinExistence type="predicted"/>
<dbReference type="PANTHER" id="PTHR31668:SF9">
    <property type="entry name" value="URACIL CATABOLISM PROTEIN 2"/>
    <property type="match status" value="1"/>
</dbReference>
<keyword evidence="1" id="KW-0479">Metal-binding</keyword>
<feature type="region of interest" description="Disordered" evidence="8">
    <location>
        <begin position="55"/>
        <end position="81"/>
    </location>
</feature>
<keyword evidence="5" id="KW-0804">Transcription</keyword>
<dbReference type="Proteomes" id="UP000005666">
    <property type="component" value="Chromosome 5"/>
</dbReference>
<evidence type="ECO:0000313" key="11">
    <source>
        <dbReference type="Proteomes" id="UP000005666"/>
    </source>
</evidence>
<protein>
    <recommendedName>
        <fullName evidence="9">Zn(2)-C6 fungal-type domain-containing protein</fullName>
    </recommendedName>
</protein>
<dbReference type="STRING" id="1071381.G8BU94"/>
<dbReference type="CDD" id="cd12148">
    <property type="entry name" value="fungal_TF_MHR"/>
    <property type="match status" value="1"/>
</dbReference>
<dbReference type="HOGENOM" id="CLU_020222_0_0_1"/>
<keyword evidence="7" id="KW-0175">Coiled coil</keyword>
<reference evidence="10 11" key="1">
    <citation type="journal article" date="2011" name="Proc. Natl. Acad. Sci. U.S.A.">
        <title>Evolutionary erosion of yeast sex chromosomes by mating-type switching accidents.</title>
        <authorList>
            <person name="Gordon J.L."/>
            <person name="Armisen D."/>
            <person name="Proux-Wera E."/>
            <person name="Oheigeartaigh S.S."/>
            <person name="Byrne K.P."/>
            <person name="Wolfe K.H."/>
        </authorList>
    </citation>
    <scope>NUCLEOTIDE SEQUENCE [LARGE SCALE GENOMIC DNA]</scope>
    <source>
        <strain evidence="11">ATCC 24235 / CBS 4417 / NBRC 1672 / NRRL Y-8282 / UCD 70-5</strain>
    </source>
</reference>
<feature type="compositionally biased region" description="Polar residues" evidence="8">
    <location>
        <begin position="66"/>
        <end position="81"/>
    </location>
</feature>
<evidence type="ECO:0000259" key="9">
    <source>
        <dbReference type="PROSITE" id="PS50048"/>
    </source>
</evidence>
<feature type="compositionally biased region" description="Polar residues" evidence="8">
    <location>
        <begin position="11"/>
        <end position="23"/>
    </location>
</feature>
<dbReference type="Pfam" id="PF00172">
    <property type="entry name" value="Zn_clus"/>
    <property type="match status" value="1"/>
</dbReference>
<dbReference type="GO" id="GO:0001080">
    <property type="term" value="P:nitrogen catabolite activation of transcription from RNA polymerase II promoter"/>
    <property type="evidence" value="ECO:0007669"/>
    <property type="project" value="TreeGrafter"/>
</dbReference>
<dbReference type="GO" id="GO:0000981">
    <property type="term" value="F:DNA-binding transcription factor activity, RNA polymerase II-specific"/>
    <property type="evidence" value="ECO:0007669"/>
    <property type="project" value="InterPro"/>
</dbReference>
<gene>
    <name evidence="10" type="primary">TPHA0E03830</name>
    <name evidence="10" type="ordered locus">TPHA_0E03830</name>
</gene>
<keyword evidence="4" id="KW-0238">DNA-binding</keyword>
<evidence type="ECO:0000256" key="3">
    <source>
        <dbReference type="ARBA" id="ARBA00023015"/>
    </source>
</evidence>
<evidence type="ECO:0000313" key="10">
    <source>
        <dbReference type="EMBL" id="CCE63472.1"/>
    </source>
</evidence>
<name>G8BU94_TETPH</name>
<dbReference type="GO" id="GO:0008270">
    <property type="term" value="F:zinc ion binding"/>
    <property type="evidence" value="ECO:0007669"/>
    <property type="project" value="InterPro"/>
</dbReference>
<evidence type="ECO:0000256" key="8">
    <source>
        <dbReference type="SAM" id="MobiDB-lite"/>
    </source>
</evidence>
<dbReference type="RefSeq" id="XP_003685906.1">
    <property type="nucleotide sequence ID" value="XM_003685858.1"/>
</dbReference>
<evidence type="ECO:0000256" key="6">
    <source>
        <dbReference type="ARBA" id="ARBA00023242"/>
    </source>
</evidence>
<dbReference type="InterPro" id="IPR050797">
    <property type="entry name" value="Carb_Metab_Trans_Reg"/>
</dbReference>
<dbReference type="eggNOG" id="ENOG502QU5T">
    <property type="taxonomic scope" value="Eukaryota"/>
</dbReference>
<dbReference type="OMA" id="HFWIIPG"/>
<evidence type="ECO:0000256" key="4">
    <source>
        <dbReference type="ARBA" id="ARBA00023125"/>
    </source>
</evidence>
<feature type="coiled-coil region" evidence="7">
    <location>
        <begin position="199"/>
        <end position="226"/>
    </location>
</feature>
<dbReference type="KEGG" id="tpf:TPHA_0E03830"/>
<feature type="region of interest" description="Disordered" evidence="8">
    <location>
        <begin position="1"/>
        <end position="31"/>
    </location>
</feature>
<sequence>MEKGTQKVIDTDSSGKGNETTASGPKFGDENLIEVIGLSDGEKSNSQVETIQAAATEEVPEKNKQLQEQNSNAKRSLSVNLEDTDNEVDTMVHNISGNENSRKFRKKRRTFSCDTCRKFKTRCDFEPLVGKCHRCNMLQINCSLTTEREHEILDAIEHSSKILLTSNNSSTDLLNANTFSSNGIGKPKNDTIAVANPLSQTLNNRLNRMEEKFSSLESKLELILMQLQGSSNAEYTAKHMLPAKSKNDKNYYTRKDANIANSNGHEASNNTDNSNYVLHISNSMKEETFNGIHLKEPPLKLINAIDERLFPSEAKSDKEKIEQQQRPYVVARVNFLQFYKKNANLCHRLVRDFLVRSHFWIIPGGIKEIDEDYAHKHLFITSVFTIIAMSFDDDEKYAEKQETLYPLVERLLTNTLTMFEELTDFDIEAILYCCMFHISRKSRRHRQLKFNSLVLSNFAISSMLNVIDFHEIKERVLKKDKFDAKDLYHLRILNSLTVCKLEYSISYGNVSPLDRMLMEFNNLTAKFPQANFGDDIKISELNLGDTVNSIYLNFKTYFKITKEKFEEMHTNSDDATEPIVNIQFIFPELEDWLNNWEELLSKDGGGVLLFTYDFYHIMICRSFISEFFNEMKNSKLFLTCILSTMREHAYSLLNGFLRLPPSLIRGAPIFTMHQLVYACLTLCDFLHWFMPDERQHILNICSRIYWHLNTIGEKMNDATDNVGKIIKSIIDTSRTKTNLTSLTNSTIPNGNLATNLPNGQFTVNKIELGNKIQTTPARFNINERQSIPDVDQFNSFEDFFQDFFDNLKPTTQRIFTSNKNSK</sequence>
<dbReference type="SMART" id="SM00066">
    <property type="entry name" value="GAL4"/>
    <property type="match status" value="1"/>
</dbReference>
<feature type="domain" description="Zn(2)-C6 fungal-type" evidence="9">
    <location>
        <begin position="112"/>
        <end position="144"/>
    </location>
</feature>
<keyword evidence="3" id="KW-0805">Transcription regulation</keyword>
<dbReference type="InterPro" id="IPR001138">
    <property type="entry name" value="Zn2Cys6_DnaBD"/>
</dbReference>
<dbReference type="SUPFAM" id="SSF57701">
    <property type="entry name" value="Zn2/Cys6 DNA-binding domain"/>
    <property type="match status" value="1"/>
</dbReference>
<organism evidence="10 11">
    <name type="scientific">Tetrapisispora phaffii (strain ATCC 24235 / CBS 4417 / NBRC 1672 / NRRL Y-8282 / UCD 70-5)</name>
    <name type="common">Yeast</name>
    <name type="synonym">Fabospora phaffii</name>
    <dbReference type="NCBI Taxonomy" id="1071381"/>
    <lineage>
        <taxon>Eukaryota</taxon>
        <taxon>Fungi</taxon>
        <taxon>Dikarya</taxon>
        <taxon>Ascomycota</taxon>
        <taxon>Saccharomycotina</taxon>
        <taxon>Saccharomycetes</taxon>
        <taxon>Saccharomycetales</taxon>
        <taxon>Saccharomycetaceae</taxon>
        <taxon>Tetrapisispora</taxon>
    </lineage>
</organism>
<dbReference type="EMBL" id="HE612860">
    <property type="protein sequence ID" value="CCE63472.1"/>
    <property type="molecule type" value="Genomic_DNA"/>
</dbReference>
<keyword evidence="6" id="KW-0539">Nucleus</keyword>
<dbReference type="CDD" id="cd00067">
    <property type="entry name" value="GAL4"/>
    <property type="match status" value="1"/>
</dbReference>
<keyword evidence="2" id="KW-0862">Zinc</keyword>
<dbReference type="GO" id="GO:0003677">
    <property type="term" value="F:DNA binding"/>
    <property type="evidence" value="ECO:0007669"/>
    <property type="project" value="UniProtKB-KW"/>
</dbReference>
<dbReference type="GeneID" id="11531508"/>
<evidence type="ECO:0000256" key="5">
    <source>
        <dbReference type="ARBA" id="ARBA00023163"/>
    </source>
</evidence>
<dbReference type="OrthoDB" id="2595934at2759"/>
<evidence type="ECO:0000256" key="2">
    <source>
        <dbReference type="ARBA" id="ARBA00022833"/>
    </source>
</evidence>
<keyword evidence="11" id="KW-1185">Reference proteome</keyword>
<dbReference type="AlphaFoldDB" id="G8BU94"/>
<accession>G8BU94</accession>